<dbReference type="GO" id="GO:0055085">
    <property type="term" value="P:transmembrane transport"/>
    <property type="evidence" value="ECO:0007669"/>
    <property type="project" value="InterPro"/>
</dbReference>
<sequence length="319" mass="35113">MIKQIILSSICVSLMNSAFATTVLRFAHAHPQTDSQHKAAEFFAEEVKNKSKGELEVKIFPNGQLGNDNAMIDAVRGGMIDFELSGNPYFTGMAPELNALDIPFLFKDASAAYNVLDGQIGKELLGKLSAHGLVGLAFWEIGFRDLTNNIRPVQKAEDVKGLALRTTPNPIHLAFFSALGANPTPMPFAEVYTSLETKTIDGQENPVNLIKSAGLETVQKYLSRTKHAYTAAPLVMNKKKFDSLNEENKRVVIDAAFAAAKYQRELNAKQEADNLAFLKEKGMVVNEELDRESFKAIAQDAINKAVKGKPAEEYFKKNS</sequence>
<dbReference type="Gene3D" id="3.40.190.170">
    <property type="entry name" value="Bacterial extracellular solute-binding protein, family 7"/>
    <property type="match status" value="1"/>
</dbReference>
<comment type="caution">
    <text evidence="3">The sequence shown here is derived from an EMBL/GenBank/DDBJ whole genome shotgun (WGS) entry which is preliminary data.</text>
</comment>
<keyword evidence="4" id="KW-1185">Reference proteome</keyword>
<proteinExistence type="predicted"/>
<evidence type="ECO:0000313" key="3">
    <source>
        <dbReference type="EMBL" id="ETD68030.1"/>
    </source>
</evidence>
<dbReference type="InterPro" id="IPR004682">
    <property type="entry name" value="TRAP_DctP"/>
</dbReference>
<feature type="signal peptide" evidence="2">
    <location>
        <begin position="1"/>
        <end position="20"/>
    </location>
</feature>
<dbReference type="OrthoDB" id="9794826at2"/>
<dbReference type="GO" id="GO:0030288">
    <property type="term" value="C:outer membrane-bounded periplasmic space"/>
    <property type="evidence" value="ECO:0007669"/>
    <property type="project" value="InterPro"/>
</dbReference>
<dbReference type="AlphaFoldDB" id="V8FV60"/>
<evidence type="ECO:0000256" key="2">
    <source>
        <dbReference type="SAM" id="SignalP"/>
    </source>
</evidence>
<dbReference type="CDD" id="cd13679">
    <property type="entry name" value="PBP2_TRAP_YiaO_like"/>
    <property type="match status" value="1"/>
</dbReference>
<dbReference type="InterPro" id="IPR038404">
    <property type="entry name" value="TRAP_DctP_sf"/>
</dbReference>
<gene>
    <name evidence="3" type="ORF">V757_10610</name>
</gene>
<keyword evidence="1 2" id="KW-0732">Signal</keyword>
<dbReference type="PATRIC" id="fig|1414851.3.peg.2216"/>
<dbReference type="NCBIfam" id="NF037995">
    <property type="entry name" value="TRAP_S1"/>
    <property type="match status" value="1"/>
</dbReference>
<organism evidence="3 4">
    <name type="scientific">Pelistega indica</name>
    <dbReference type="NCBI Taxonomy" id="1414851"/>
    <lineage>
        <taxon>Bacteria</taxon>
        <taxon>Pseudomonadati</taxon>
        <taxon>Pseudomonadota</taxon>
        <taxon>Betaproteobacteria</taxon>
        <taxon>Burkholderiales</taxon>
        <taxon>Alcaligenaceae</taxon>
        <taxon>Pelistega</taxon>
    </lineage>
</organism>
<dbReference type="InterPro" id="IPR018389">
    <property type="entry name" value="DctP_fam"/>
</dbReference>
<evidence type="ECO:0000256" key="1">
    <source>
        <dbReference type="ARBA" id="ARBA00022729"/>
    </source>
</evidence>
<dbReference type="PANTHER" id="PTHR33376:SF18">
    <property type="entry name" value="2,3-DIKETO-L-GULONATE-BINDING PERIPLASMIC PROTEIN YIAO"/>
    <property type="match status" value="1"/>
</dbReference>
<dbReference type="Proteomes" id="UP000018766">
    <property type="component" value="Unassembled WGS sequence"/>
</dbReference>
<evidence type="ECO:0000313" key="4">
    <source>
        <dbReference type="Proteomes" id="UP000018766"/>
    </source>
</evidence>
<dbReference type="NCBIfam" id="TIGR00787">
    <property type="entry name" value="dctP"/>
    <property type="match status" value="1"/>
</dbReference>
<feature type="chain" id="PRO_5004769036" description="ABC transporter substrate-binding protein" evidence="2">
    <location>
        <begin position="21"/>
        <end position="319"/>
    </location>
</feature>
<name>V8FV60_9BURK</name>
<dbReference type="EMBL" id="AYSV01000111">
    <property type="protein sequence ID" value="ETD68030.1"/>
    <property type="molecule type" value="Genomic_DNA"/>
</dbReference>
<reference evidence="3 4" key="1">
    <citation type="submission" date="2013-11" db="EMBL/GenBank/DDBJ databases">
        <title>Genomic analysis of Pelistega sp. HM-7.</title>
        <authorList>
            <person name="Kumbhare S.V."/>
            <person name="Shetty S.A."/>
            <person name="Sharma O."/>
            <person name="Dhotre D.P."/>
        </authorList>
    </citation>
    <scope>NUCLEOTIDE SEQUENCE [LARGE SCALE GENOMIC DNA]</scope>
    <source>
        <strain evidence="3 4">HM-7</strain>
    </source>
</reference>
<evidence type="ECO:0008006" key="5">
    <source>
        <dbReference type="Google" id="ProtNLM"/>
    </source>
</evidence>
<dbReference type="Pfam" id="PF03480">
    <property type="entry name" value="DctP"/>
    <property type="match status" value="1"/>
</dbReference>
<accession>V8FV60</accession>
<dbReference type="PIRSF" id="PIRSF006470">
    <property type="entry name" value="DctB"/>
    <property type="match status" value="1"/>
</dbReference>
<dbReference type="GO" id="GO:0030246">
    <property type="term" value="F:carbohydrate binding"/>
    <property type="evidence" value="ECO:0007669"/>
    <property type="project" value="TreeGrafter"/>
</dbReference>
<dbReference type="RefSeq" id="WP_023952534.1">
    <property type="nucleotide sequence ID" value="NZ_AYSV01000111.1"/>
</dbReference>
<protein>
    <recommendedName>
        <fullName evidence="5">ABC transporter substrate-binding protein</fullName>
    </recommendedName>
</protein>
<dbReference type="PANTHER" id="PTHR33376">
    <property type="match status" value="1"/>
</dbReference>